<evidence type="ECO:0000313" key="2">
    <source>
        <dbReference type="EMBL" id="PSL40950.1"/>
    </source>
</evidence>
<keyword evidence="3" id="KW-1185">Reference proteome</keyword>
<dbReference type="OrthoDB" id="2991659at2"/>
<gene>
    <name evidence="2" type="ORF">B0H99_10382</name>
</gene>
<name>A0A2P8H432_9BACL</name>
<keyword evidence="1" id="KW-0472">Membrane</keyword>
<proteinExistence type="predicted"/>
<sequence>MLRLIDYLAGIIEDLLFWIVKAFSYFLAGVIIVGLPLCGLAALLEWISSAFFKHTISFKESGDSIKVSAFSFLWKLLHFYIF</sequence>
<reference evidence="2 3" key="1">
    <citation type="submission" date="2018-03" db="EMBL/GenBank/DDBJ databases">
        <title>Genomic Encyclopedia of Type Strains, Phase III (KMG-III): the genomes of soil and plant-associated and newly described type strains.</title>
        <authorList>
            <person name="Whitman W."/>
        </authorList>
    </citation>
    <scope>NUCLEOTIDE SEQUENCE [LARGE SCALE GENOMIC DNA]</scope>
    <source>
        <strain evidence="2 3">CGMCC 1.12259</strain>
    </source>
</reference>
<comment type="caution">
    <text evidence="2">The sequence shown here is derived from an EMBL/GenBank/DDBJ whole genome shotgun (WGS) entry which is preliminary data.</text>
</comment>
<dbReference type="EMBL" id="PYAT01000003">
    <property type="protein sequence ID" value="PSL40950.1"/>
    <property type="molecule type" value="Genomic_DNA"/>
</dbReference>
<keyword evidence="1" id="KW-0812">Transmembrane</keyword>
<protein>
    <submittedName>
        <fullName evidence="2">Uncharacterized protein</fullName>
    </submittedName>
</protein>
<organism evidence="2 3">
    <name type="scientific">Planomicrobium soli</name>
    <dbReference type="NCBI Taxonomy" id="1176648"/>
    <lineage>
        <taxon>Bacteria</taxon>
        <taxon>Bacillati</taxon>
        <taxon>Bacillota</taxon>
        <taxon>Bacilli</taxon>
        <taxon>Bacillales</taxon>
        <taxon>Caryophanaceae</taxon>
        <taxon>Planomicrobium</taxon>
    </lineage>
</organism>
<keyword evidence="1" id="KW-1133">Transmembrane helix</keyword>
<dbReference type="Proteomes" id="UP000242682">
    <property type="component" value="Unassembled WGS sequence"/>
</dbReference>
<evidence type="ECO:0000256" key="1">
    <source>
        <dbReference type="SAM" id="Phobius"/>
    </source>
</evidence>
<accession>A0A2P8H432</accession>
<feature type="transmembrane region" description="Helical" evidence="1">
    <location>
        <begin position="23"/>
        <end position="44"/>
    </location>
</feature>
<dbReference type="RefSeq" id="WP_106532461.1">
    <property type="nucleotide sequence ID" value="NZ_PYAT01000003.1"/>
</dbReference>
<evidence type="ECO:0000313" key="3">
    <source>
        <dbReference type="Proteomes" id="UP000242682"/>
    </source>
</evidence>
<dbReference type="AlphaFoldDB" id="A0A2P8H432"/>